<dbReference type="Proteomes" id="UP000051461">
    <property type="component" value="Unassembled WGS sequence"/>
</dbReference>
<organism evidence="3 4">
    <name type="scientific">Loigolactobacillus bifermentans DSM 20003</name>
    <dbReference type="NCBI Taxonomy" id="1423726"/>
    <lineage>
        <taxon>Bacteria</taxon>
        <taxon>Bacillati</taxon>
        <taxon>Bacillota</taxon>
        <taxon>Bacilli</taxon>
        <taxon>Lactobacillales</taxon>
        <taxon>Lactobacillaceae</taxon>
        <taxon>Loigolactobacillus</taxon>
    </lineage>
</organism>
<dbReference type="Pfam" id="PF00557">
    <property type="entry name" value="Peptidase_M24"/>
    <property type="match status" value="1"/>
</dbReference>
<evidence type="ECO:0000259" key="2">
    <source>
        <dbReference type="Pfam" id="PF01321"/>
    </source>
</evidence>
<dbReference type="InterPro" id="IPR000994">
    <property type="entry name" value="Pept_M24"/>
</dbReference>
<dbReference type="SUPFAM" id="SSF53092">
    <property type="entry name" value="Creatinase/prolidase N-terminal domain"/>
    <property type="match status" value="1"/>
</dbReference>
<proteinExistence type="predicted"/>
<dbReference type="PATRIC" id="fig|1423726.3.peg.2614"/>
<dbReference type="EMBL" id="AZDA01000003">
    <property type="protein sequence ID" value="KRK40771.1"/>
    <property type="molecule type" value="Genomic_DNA"/>
</dbReference>
<keyword evidence="4" id="KW-1185">Reference proteome</keyword>
<dbReference type="InterPro" id="IPR029149">
    <property type="entry name" value="Creatin/AminoP/Spt16_N"/>
</dbReference>
<protein>
    <submittedName>
        <fullName evidence="3">Proline dipeptidase</fullName>
    </submittedName>
</protein>
<dbReference type="InterPro" id="IPR036005">
    <property type="entry name" value="Creatinase/aminopeptidase-like"/>
</dbReference>
<dbReference type="SUPFAM" id="SSF55920">
    <property type="entry name" value="Creatinase/aminopeptidase"/>
    <property type="match status" value="1"/>
</dbReference>
<dbReference type="PANTHER" id="PTHR46112">
    <property type="entry name" value="AMINOPEPTIDASE"/>
    <property type="match status" value="1"/>
</dbReference>
<dbReference type="Gene3D" id="3.90.230.10">
    <property type="entry name" value="Creatinase/methionine aminopeptidase superfamily"/>
    <property type="match status" value="1"/>
</dbReference>
<feature type="domain" description="Peptidase M24" evidence="1">
    <location>
        <begin position="144"/>
        <end position="344"/>
    </location>
</feature>
<reference evidence="3 4" key="1">
    <citation type="journal article" date="2015" name="Genome Announc.">
        <title>Expanding the biotechnology potential of lactobacilli through comparative genomics of 213 strains and associated genera.</title>
        <authorList>
            <person name="Sun Z."/>
            <person name="Harris H.M."/>
            <person name="McCann A."/>
            <person name="Guo C."/>
            <person name="Argimon S."/>
            <person name="Zhang W."/>
            <person name="Yang X."/>
            <person name="Jeffery I.B."/>
            <person name="Cooney J.C."/>
            <person name="Kagawa T.F."/>
            <person name="Liu W."/>
            <person name="Song Y."/>
            <person name="Salvetti E."/>
            <person name="Wrobel A."/>
            <person name="Rasinkangas P."/>
            <person name="Parkhill J."/>
            <person name="Rea M.C."/>
            <person name="O'Sullivan O."/>
            <person name="Ritari J."/>
            <person name="Douillard F.P."/>
            <person name="Paul Ross R."/>
            <person name="Yang R."/>
            <person name="Briner A.E."/>
            <person name="Felis G.E."/>
            <person name="de Vos W.M."/>
            <person name="Barrangou R."/>
            <person name="Klaenhammer T.R."/>
            <person name="Caufield P.W."/>
            <person name="Cui Y."/>
            <person name="Zhang H."/>
            <person name="O'Toole P.W."/>
        </authorList>
    </citation>
    <scope>NUCLEOTIDE SEQUENCE [LARGE SCALE GENOMIC DNA]</scope>
    <source>
        <strain evidence="3 4">DSM 20003</strain>
    </source>
</reference>
<dbReference type="Gene3D" id="3.40.350.10">
    <property type="entry name" value="Creatinase/prolidase N-terminal domain"/>
    <property type="match status" value="1"/>
</dbReference>
<dbReference type="InterPro" id="IPR050659">
    <property type="entry name" value="Peptidase_M24B"/>
</dbReference>
<evidence type="ECO:0000313" key="3">
    <source>
        <dbReference type="EMBL" id="KRK40771.1"/>
    </source>
</evidence>
<dbReference type="Pfam" id="PF01321">
    <property type="entry name" value="Creatinase_N"/>
    <property type="match status" value="1"/>
</dbReference>
<sequence length="362" mass="39579">MRGESLADRLRRLRERMAAIELDGLLVTQSDNLRYLTAFTGSTGVALITRTEAFFVTNAQLMRQAQQQVTPQHFIVLEGKPSLFEKVQQLVAPKNLTNLGFEASDVSFNLYDELADLFDIGLIPVTGMIEALREVKDTDEIDSLAQAAKLADWGYQRLLKIVHPGMTEFEVVNQLEYEMRQQGVTDFPLPMRLLSGTRSALAQGTTSQRIIGGQELLTVDFGCRYQGYVARLTRTFAIGLPEQQLQEVYGIVLEAQLDVIANLKPGLTGMALDQIARQVVTKSGYSPEFGPLTGFGVGLTAQEGPLIQAGEQAQLVPGNIVTIAPGIYLPGLGGVRIADDLLVTVTGCQNLTQAPKRQLISL</sequence>
<dbReference type="AlphaFoldDB" id="A0A0R1H809"/>
<accession>A0A0R1H809</accession>
<evidence type="ECO:0000259" key="1">
    <source>
        <dbReference type="Pfam" id="PF00557"/>
    </source>
</evidence>
<dbReference type="STRING" id="1423726.FC07_GL002520"/>
<dbReference type="InterPro" id="IPR000587">
    <property type="entry name" value="Creatinase_N"/>
</dbReference>
<name>A0A0R1H809_9LACO</name>
<comment type="caution">
    <text evidence="3">The sequence shown here is derived from an EMBL/GenBank/DDBJ whole genome shotgun (WGS) entry which is preliminary data.</text>
</comment>
<evidence type="ECO:0000313" key="4">
    <source>
        <dbReference type="Proteomes" id="UP000051461"/>
    </source>
</evidence>
<gene>
    <name evidence="3" type="ORF">FC07_GL002520</name>
</gene>
<feature type="domain" description="Creatinase N-terminal" evidence="2">
    <location>
        <begin position="9"/>
        <end position="135"/>
    </location>
</feature>
<dbReference type="PANTHER" id="PTHR46112:SF3">
    <property type="entry name" value="AMINOPEPTIDASE YPDF"/>
    <property type="match status" value="1"/>
</dbReference>